<gene>
    <name evidence="1" type="ORF">POPTR_001G471100v4</name>
</gene>
<dbReference type="EMBL" id="CM009290">
    <property type="protein sequence ID" value="KAI9403667.1"/>
    <property type="molecule type" value="Genomic_DNA"/>
</dbReference>
<name>A0ACC0TQ01_POPTR</name>
<evidence type="ECO:0000313" key="1">
    <source>
        <dbReference type="EMBL" id="KAI9403667.1"/>
    </source>
</evidence>
<evidence type="ECO:0000313" key="2">
    <source>
        <dbReference type="Proteomes" id="UP000006729"/>
    </source>
</evidence>
<reference evidence="1 2" key="1">
    <citation type="journal article" date="2006" name="Science">
        <title>The genome of black cottonwood, Populus trichocarpa (Torr. &amp; Gray).</title>
        <authorList>
            <person name="Tuskan G.A."/>
            <person name="Difazio S."/>
            <person name="Jansson S."/>
            <person name="Bohlmann J."/>
            <person name="Grigoriev I."/>
            <person name="Hellsten U."/>
            <person name="Putnam N."/>
            <person name="Ralph S."/>
            <person name="Rombauts S."/>
            <person name="Salamov A."/>
            <person name="Schein J."/>
            <person name="Sterck L."/>
            <person name="Aerts A."/>
            <person name="Bhalerao R.R."/>
            <person name="Bhalerao R.P."/>
            <person name="Blaudez D."/>
            <person name="Boerjan W."/>
            <person name="Brun A."/>
            <person name="Brunner A."/>
            <person name="Busov V."/>
            <person name="Campbell M."/>
            <person name="Carlson J."/>
            <person name="Chalot M."/>
            <person name="Chapman J."/>
            <person name="Chen G.L."/>
            <person name="Cooper D."/>
            <person name="Coutinho P.M."/>
            <person name="Couturier J."/>
            <person name="Covert S."/>
            <person name="Cronk Q."/>
            <person name="Cunningham R."/>
            <person name="Davis J."/>
            <person name="Degroeve S."/>
            <person name="Dejardin A."/>
            <person name="Depamphilis C."/>
            <person name="Detter J."/>
            <person name="Dirks B."/>
            <person name="Dubchak I."/>
            <person name="Duplessis S."/>
            <person name="Ehlting J."/>
            <person name="Ellis B."/>
            <person name="Gendler K."/>
            <person name="Goodstein D."/>
            <person name="Gribskov M."/>
            <person name="Grimwood J."/>
            <person name="Groover A."/>
            <person name="Gunter L."/>
            <person name="Hamberger B."/>
            <person name="Heinze B."/>
            <person name="Helariutta Y."/>
            <person name="Henrissat B."/>
            <person name="Holligan D."/>
            <person name="Holt R."/>
            <person name="Huang W."/>
            <person name="Islam-Faridi N."/>
            <person name="Jones S."/>
            <person name="Jones-Rhoades M."/>
            <person name="Jorgensen R."/>
            <person name="Joshi C."/>
            <person name="Kangasjarvi J."/>
            <person name="Karlsson J."/>
            <person name="Kelleher C."/>
            <person name="Kirkpatrick R."/>
            <person name="Kirst M."/>
            <person name="Kohler A."/>
            <person name="Kalluri U."/>
            <person name="Larimer F."/>
            <person name="Leebens-Mack J."/>
            <person name="Leple J.C."/>
            <person name="Locascio P."/>
            <person name="Lou Y."/>
            <person name="Lucas S."/>
            <person name="Martin F."/>
            <person name="Montanini B."/>
            <person name="Napoli C."/>
            <person name="Nelson D.R."/>
            <person name="Nelson C."/>
            <person name="Nieminen K."/>
            <person name="Nilsson O."/>
            <person name="Pereda V."/>
            <person name="Peter G."/>
            <person name="Philippe R."/>
            <person name="Pilate G."/>
            <person name="Poliakov A."/>
            <person name="Razumovskaya J."/>
            <person name="Richardson P."/>
            <person name="Rinaldi C."/>
            <person name="Ritland K."/>
            <person name="Rouze P."/>
            <person name="Ryaboy D."/>
            <person name="Schmutz J."/>
            <person name="Schrader J."/>
            <person name="Segerman B."/>
            <person name="Shin H."/>
            <person name="Siddiqui A."/>
            <person name="Sterky F."/>
            <person name="Terry A."/>
            <person name="Tsai C.J."/>
            <person name="Uberbacher E."/>
            <person name="Unneberg P."/>
            <person name="Vahala J."/>
            <person name="Wall K."/>
            <person name="Wessler S."/>
            <person name="Yang G."/>
            <person name="Yin T."/>
            <person name="Douglas C."/>
            <person name="Marra M."/>
            <person name="Sandberg G."/>
            <person name="Van de Peer Y."/>
            <person name="Rokhsar D."/>
        </authorList>
    </citation>
    <scope>NUCLEOTIDE SEQUENCE [LARGE SCALE GENOMIC DNA]</scope>
    <source>
        <strain evidence="2">cv. Nisqually</strain>
    </source>
</reference>
<comment type="caution">
    <text evidence="1">The sequence shown here is derived from an EMBL/GenBank/DDBJ whole genome shotgun (WGS) entry which is preliminary data.</text>
</comment>
<proteinExistence type="predicted"/>
<organism evidence="1 2">
    <name type="scientific">Populus trichocarpa</name>
    <name type="common">Western balsam poplar</name>
    <name type="synonym">Populus balsamifera subsp. trichocarpa</name>
    <dbReference type="NCBI Taxonomy" id="3694"/>
    <lineage>
        <taxon>Eukaryota</taxon>
        <taxon>Viridiplantae</taxon>
        <taxon>Streptophyta</taxon>
        <taxon>Embryophyta</taxon>
        <taxon>Tracheophyta</taxon>
        <taxon>Spermatophyta</taxon>
        <taxon>Magnoliopsida</taxon>
        <taxon>eudicotyledons</taxon>
        <taxon>Gunneridae</taxon>
        <taxon>Pentapetalae</taxon>
        <taxon>rosids</taxon>
        <taxon>fabids</taxon>
        <taxon>Malpighiales</taxon>
        <taxon>Salicaceae</taxon>
        <taxon>Saliceae</taxon>
        <taxon>Populus</taxon>
    </lineage>
</organism>
<accession>A0ACC0TQ01</accession>
<protein>
    <submittedName>
        <fullName evidence="1">Uncharacterized protein</fullName>
    </submittedName>
</protein>
<dbReference type="Proteomes" id="UP000006729">
    <property type="component" value="Chromosome 1"/>
</dbReference>
<sequence length="47" mass="5386">MTTKMRRTECMQILPSPALYLTNHDDLELTFTDVKVPIYISASLSLQ</sequence>
<keyword evidence="2" id="KW-1185">Reference proteome</keyword>